<evidence type="ECO:0000256" key="1">
    <source>
        <dbReference type="ARBA" id="ARBA00009865"/>
    </source>
</evidence>
<organism evidence="6 7">
    <name type="scientific">Pseudolactococcus paracarnosus</name>
    <dbReference type="NCBI Taxonomy" id="2749962"/>
    <lineage>
        <taxon>Bacteria</taxon>
        <taxon>Bacillati</taxon>
        <taxon>Bacillota</taxon>
        <taxon>Bacilli</taxon>
        <taxon>Lactobacillales</taxon>
        <taxon>Streptococcaceae</taxon>
        <taxon>Pseudolactococcus</taxon>
    </lineage>
</organism>
<evidence type="ECO:0000256" key="4">
    <source>
        <dbReference type="ARBA" id="ARBA00023295"/>
    </source>
</evidence>
<dbReference type="GO" id="GO:0005975">
    <property type="term" value="P:carbohydrate metabolic process"/>
    <property type="evidence" value="ECO:0007669"/>
    <property type="project" value="InterPro"/>
</dbReference>
<evidence type="ECO:0000256" key="2">
    <source>
        <dbReference type="ARBA" id="ARBA00022729"/>
    </source>
</evidence>
<accession>A0A7L4WB47</accession>
<proteinExistence type="inferred from homology"/>
<evidence type="ECO:0000256" key="3">
    <source>
        <dbReference type="ARBA" id="ARBA00022801"/>
    </source>
</evidence>
<dbReference type="SUPFAM" id="SSF75005">
    <property type="entry name" value="Arabinanase/levansucrase/invertase"/>
    <property type="match status" value="1"/>
</dbReference>
<dbReference type="InterPro" id="IPR006710">
    <property type="entry name" value="Glyco_hydro_43"/>
</dbReference>
<dbReference type="PANTHER" id="PTHR43817">
    <property type="entry name" value="GLYCOSYL HYDROLASE"/>
    <property type="match status" value="1"/>
</dbReference>
<dbReference type="Pfam" id="PF04616">
    <property type="entry name" value="Glyco_hydro_43"/>
    <property type="match status" value="1"/>
</dbReference>
<dbReference type="Gene3D" id="2.115.10.20">
    <property type="entry name" value="Glycosyl hydrolase domain, family 43"/>
    <property type="match status" value="1"/>
</dbReference>
<keyword evidence="4 5" id="KW-0326">Glycosidase</keyword>
<dbReference type="EMBL" id="CP017195">
    <property type="protein sequence ID" value="QDJ27427.1"/>
    <property type="molecule type" value="Genomic_DNA"/>
</dbReference>
<keyword evidence="2" id="KW-0732">Signal</keyword>
<gene>
    <name evidence="6" type="ORF">BHS01_02090</name>
</gene>
<evidence type="ECO:0000256" key="5">
    <source>
        <dbReference type="RuleBase" id="RU361187"/>
    </source>
</evidence>
<name>A0A7L4WB47_9LACT</name>
<dbReference type="AlphaFoldDB" id="A0A7L4WB47"/>
<dbReference type="Proteomes" id="UP000516280">
    <property type="component" value="Chromosome"/>
</dbReference>
<keyword evidence="3 5" id="KW-0378">Hydrolase</keyword>
<dbReference type="PANTHER" id="PTHR43817:SF1">
    <property type="entry name" value="HYDROLASE, FAMILY 43, PUTATIVE (AFU_ORTHOLOGUE AFUA_3G01660)-RELATED"/>
    <property type="match status" value="1"/>
</dbReference>
<evidence type="ECO:0000313" key="7">
    <source>
        <dbReference type="Proteomes" id="UP000516280"/>
    </source>
</evidence>
<evidence type="ECO:0000313" key="6">
    <source>
        <dbReference type="EMBL" id="QDJ27427.1"/>
    </source>
</evidence>
<dbReference type="PIRSF" id="PIRSF025414">
    <property type="entry name" value="Alpha-L-arabinofuranosidase"/>
    <property type="match status" value="1"/>
</dbReference>
<comment type="similarity">
    <text evidence="1 5">Belongs to the glycosyl hydrolase 43 family.</text>
</comment>
<protein>
    <submittedName>
        <fullName evidence="6">Alpha-N-arabinofuranosidase</fullName>
    </submittedName>
</protein>
<sequence length="315" mass="36051">MTYSNPVVINRADPWIYKHVDGYYYFIATHPDYQVIELRRAKKINELKQTKEIKIIWYAHDSGNESQLIWAPELHFIANKWYVYFAASDDPIIRDADHHHRMFVLENTDTDPFKGEWADRGQIKTHQESFSLDGTVFQLKNDLYYCWAQSEPTIPGNSNLYLAKMSNPWTLKGKILTLSMPTLPWECKGFMVNEGPAAIIRNGKVILSYSASATDENYAMGLIWANTSDDLLDGYSWHKSDLPVFKSSEASHQFGPGHNSFTISEDGTTDLLVYHARPEKNQSGDPLANPNRHTRVQAFDWGEDGLPIFGEPVKD</sequence>
<dbReference type="InterPro" id="IPR023296">
    <property type="entry name" value="Glyco_hydro_beta-prop_sf"/>
</dbReference>
<dbReference type="RefSeq" id="WP_109835083.1">
    <property type="nucleotide sequence ID" value="NZ_CP017195.1"/>
</dbReference>
<dbReference type="InterPro" id="IPR016828">
    <property type="entry name" value="Alpha-L-arabinofuranosidase"/>
</dbReference>
<dbReference type="KEGG" id="lpaa:BHS01_02090"/>
<reference evidence="6 7" key="1">
    <citation type="submission" date="2016-09" db="EMBL/GenBank/DDBJ databases">
        <title>Lactic acid bacteria from MAP meat Genome sequencing and assembly.</title>
        <authorList>
            <person name="Behr J."/>
            <person name="Hilgarth M."/>
            <person name="Vogel R.F."/>
        </authorList>
    </citation>
    <scope>NUCLEOTIDE SEQUENCE [LARGE SCALE GENOMIC DNA]</scope>
    <source>
        <strain evidence="6 7">TMW21615</strain>
    </source>
</reference>
<dbReference type="GO" id="GO:0004553">
    <property type="term" value="F:hydrolase activity, hydrolyzing O-glycosyl compounds"/>
    <property type="evidence" value="ECO:0007669"/>
    <property type="project" value="InterPro"/>
</dbReference>